<evidence type="ECO:0000256" key="1">
    <source>
        <dbReference type="SAM" id="Phobius"/>
    </source>
</evidence>
<keyword evidence="1" id="KW-0812">Transmembrane</keyword>
<evidence type="ECO:0008006" key="4">
    <source>
        <dbReference type="Google" id="ProtNLM"/>
    </source>
</evidence>
<feature type="transmembrane region" description="Helical" evidence="1">
    <location>
        <begin position="73"/>
        <end position="95"/>
    </location>
</feature>
<gene>
    <name evidence="2" type="ORF">BJ981_005210</name>
</gene>
<accession>A0A7W9DSF5</accession>
<dbReference type="Pfam" id="PF10935">
    <property type="entry name" value="DUF2637"/>
    <property type="match status" value="1"/>
</dbReference>
<proteinExistence type="predicted"/>
<dbReference type="AlphaFoldDB" id="A0A7W9DSF5"/>
<name>A0A7W9DSF5_9ACTN</name>
<feature type="transmembrane region" description="Helical" evidence="1">
    <location>
        <begin position="101"/>
        <end position="121"/>
    </location>
</feature>
<keyword evidence="1" id="KW-1133">Transmembrane helix</keyword>
<keyword evidence="1" id="KW-0472">Membrane</keyword>
<evidence type="ECO:0000313" key="3">
    <source>
        <dbReference type="Proteomes" id="UP000588112"/>
    </source>
</evidence>
<evidence type="ECO:0000313" key="2">
    <source>
        <dbReference type="EMBL" id="MBB5629511.1"/>
    </source>
</evidence>
<keyword evidence="3" id="KW-1185">Reference proteome</keyword>
<reference evidence="2 3" key="1">
    <citation type="submission" date="2020-08" db="EMBL/GenBank/DDBJ databases">
        <title>Sequencing the genomes of 1000 actinobacteria strains.</title>
        <authorList>
            <person name="Klenk H.-P."/>
        </authorList>
    </citation>
    <scope>NUCLEOTIDE SEQUENCE [LARGE SCALE GENOMIC DNA]</scope>
    <source>
        <strain evidence="2 3">DSM 45790</strain>
    </source>
</reference>
<dbReference type="RefSeq" id="WP_184614645.1">
    <property type="nucleotide sequence ID" value="NZ_BOOS01000055.1"/>
</dbReference>
<sequence>MRRIKAALMDNGPVMVLAGIAAVGSFDHISKLAAKHGQTEWRAWAVAVCIDLMCVMAAREIQRDKRTGRLRRGLLSWPSLVLTGGIVLTLAANLAEADRNPWGWILAATPAGAFLIAMSMLERRAGHTPAPAESPAAVAVLDAELVPDRTGLDSGPAEQPRSELAEPAHAALTSTGHTGNHTADPSEVSASLLEDARYLAAEHARLRKTPISADDLHRRLRISPQMANRVLALLTTP</sequence>
<protein>
    <recommendedName>
        <fullName evidence="4">DUF2637 domain-containing protein</fullName>
    </recommendedName>
</protein>
<dbReference type="Proteomes" id="UP000588112">
    <property type="component" value="Unassembled WGS sequence"/>
</dbReference>
<comment type="caution">
    <text evidence="2">The sequence shown here is derived from an EMBL/GenBank/DDBJ whole genome shotgun (WGS) entry which is preliminary data.</text>
</comment>
<organism evidence="2 3">
    <name type="scientific">Sphaerisporangium krabiense</name>
    <dbReference type="NCBI Taxonomy" id="763782"/>
    <lineage>
        <taxon>Bacteria</taxon>
        <taxon>Bacillati</taxon>
        <taxon>Actinomycetota</taxon>
        <taxon>Actinomycetes</taxon>
        <taxon>Streptosporangiales</taxon>
        <taxon>Streptosporangiaceae</taxon>
        <taxon>Sphaerisporangium</taxon>
    </lineage>
</organism>
<dbReference type="EMBL" id="JACHBR010000001">
    <property type="protein sequence ID" value="MBB5629511.1"/>
    <property type="molecule type" value="Genomic_DNA"/>
</dbReference>
<dbReference type="InterPro" id="IPR021235">
    <property type="entry name" value="DUF2637"/>
</dbReference>